<accession>A0A816R010</accession>
<dbReference type="EMBL" id="HG994365">
    <property type="protein sequence ID" value="CAF2068371.1"/>
    <property type="molecule type" value="Genomic_DNA"/>
</dbReference>
<dbReference type="AlphaFoldDB" id="A0A816R010"/>
<name>A0A816R010_BRANA</name>
<dbReference type="Proteomes" id="UP001295469">
    <property type="component" value="Chromosome C01"/>
</dbReference>
<organism evidence="1">
    <name type="scientific">Brassica napus</name>
    <name type="common">Rape</name>
    <dbReference type="NCBI Taxonomy" id="3708"/>
    <lineage>
        <taxon>Eukaryota</taxon>
        <taxon>Viridiplantae</taxon>
        <taxon>Streptophyta</taxon>
        <taxon>Embryophyta</taxon>
        <taxon>Tracheophyta</taxon>
        <taxon>Spermatophyta</taxon>
        <taxon>Magnoliopsida</taxon>
        <taxon>eudicotyledons</taxon>
        <taxon>Gunneridae</taxon>
        <taxon>Pentapetalae</taxon>
        <taxon>rosids</taxon>
        <taxon>malvids</taxon>
        <taxon>Brassicales</taxon>
        <taxon>Brassicaceae</taxon>
        <taxon>Brassiceae</taxon>
        <taxon>Brassica</taxon>
    </lineage>
</organism>
<proteinExistence type="predicted"/>
<reference evidence="1" key="1">
    <citation type="submission" date="2021-01" db="EMBL/GenBank/DDBJ databases">
        <authorList>
            <consortium name="Genoscope - CEA"/>
            <person name="William W."/>
        </authorList>
    </citation>
    <scope>NUCLEOTIDE SEQUENCE</scope>
</reference>
<evidence type="ECO:0000313" key="1">
    <source>
        <dbReference type="EMBL" id="CAF2068371.1"/>
    </source>
</evidence>
<protein>
    <submittedName>
        <fullName evidence="1">(rape) hypothetical protein</fullName>
    </submittedName>
</protein>
<gene>
    <name evidence="1" type="ORF">DARMORV10_C01P06450.1</name>
</gene>
<sequence>MVAGSWHRNWLENILNPTTDQLQGHLSSVFLVCSWRGNDCLTRYRDPFPVCMERKCTVASGDVSILHYRA</sequence>